<protein>
    <submittedName>
        <fullName evidence="2">Putative IstB domain protein ATP-binding protein</fullName>
    </submittedName>
</protein>
<dbReference type="Pfam" id="PF00308">
    <property type="entry name" value="Bac_DnaA"/>
    <property type="match status" value="1"/>
</dbReference>
<dbReference type="CDD" id="cd00009">
    <property type="entry name" value="AAA"/>
    <property type="match status" value="1"/>
</dbReference>
<dbReference type="PANTHER" id="PTHR30050">
    <property type="entry name" value="CHROMOSOMAL REPLICATION INITIATOR PROTEIN DNAA"/>
    <property type="match status" value="1"/>
</dbReference>
<dbReference type="EMBL" id="MT144688">
    <property type="protein sequence ID" value="QJH97487.1"/>
    <property type="molecule type" value="Genomic_DNA"/>
</dbReference>
<dbReference type="GO" id="GO:0005524">
    <property type="term" value="F:ATP binding"/>
    <property type="evidence" value="ECO:0007669"/>
    <property type="project" value="UniProtKB-KW"/>
</dbReference>
<dbReference type="PANTHER" id="PTHR30050:SF8">
    <property type="entry name" value="PRIMOSOMAL PROTEIN DNAI"/>
    <property type="match status" value="1"/>
</dbReference>
<evidence type="ECO:0000313" key="2">
    <source>
        <dbReference type="EMBL" id="QJA51779.1"/>
    </source>
</evidence>
<name>A0A6H1ZWC6_9ZZZZ</name>
<evidence type="ECO:0000313" key="3">
    <source>
        <dbReference type="EMBL" id="QJH97487.1"/>
    </source>
</evidence>
<dbReference type="InterPro" id="IPR013317">
    <property type="entry name" value="DnaA_dom"/>
</dbReference>
<dbReference type="EMBL" id="MT144288">
    <property type="protein sequence ID" value="QJA51779.1"/>
    <property type="molecule type" value="Genomic_DNA"/>
</dbReference>
<evidence type="ECO:0000259" key="1">
    <source>
        <dbReference type="Pfam" id="PF00308"/>
    </source>
</evidence>
<dbReference type="SUPFAM" id="SSF52540">
    <property type="entry name" value="P-loop containing nucleoside triphosphate hydrolases"/>
    <property type="match status" value="2"/>
</dbReference>
<reference evidence="2" key="1">
    <citation type="submission" date="2020-03" db="EMBL/GenBank/DDBJ databases">
        <title>The deep terrestrial virosphere.</title>
        <authorList>
            <person name="Holmfeldt K."/>
            <person name="Nilsson E."/>
            <person name="Simone D."/>
            <person name="Lopez-Fernandez M."/>
            <person name="Wu X."/>
            <person name="de Brujin I."/>
            <person name="Lundin D."/>
            <person name="Andersson A."/>
            <person name="Bertilsson S."/>
            <person name="Dopson M."/>
        </authorList>
    </citation>
    <scope>NUCLEOTIDE SEQUENCE</scope>
    <source>
        <strain evidence="2">TM448A02298</strain>
        <strain evidence="3">TM448B01025</strain>
    </source>
</reference>
<organism evidence="2">
    <name type="scientific">viral metagenome</name>
    <dbReference type="NCBI Taxonomy" id="1070528"/>
    <lineage>
        <taxon>unclassified sequences</taxon>
        <taxon>metagenomes</taxon>
        <taxon>organismal metagenomes</taxon>
    </lineage>
</organism>
<keyword evidence="2" id="KW-0067">ATP-binding</keyword>
<proteinExistence type="predicted"/>
<dbReference type="GO" id="GO:0006260">
    <property type="term" value="P:DNA replication"/>
    <property type="evidence" value="ECO:0007669"/>
    <property type="project" value="TreeGrafter"/>
</dbReference>
<feature type="domain" description="Chromosomal replication initiator protein DnaA ATPAse" evidence="1">
    <location>
        <begin position="100"/>
        <end position="223"/>
    </location>
</feature>
<accession>A0A6H1ZWC6</accession>
<gene>
    <name evidence="2" type="ORF">TM448A02298_0003</name>
    <name evidence="3" type="ORF">TM448B01025_0021</name>
</gene>
<dbReference type="Gene3D" id="3.40.50.300">
    <property type="entry name" value="P-loop containing nucleotide triphosphate hydrolases"/>
    <property type="match status" value="1"/>
</dbReference>
<dbReference type="AlphaFoldDB" id="A0A6H1ZWC6"/>
<dbReference type="InterPro" id="IPR027417">
    <property type="entry name" value="P-loop_NTPase"/>
</dbReference>
<keyword evidence="2" id="KW-0547">Nucleotide-binding</keyword>
<sequence>MDNLQELTDHLKNPEKINTNILKKPIEFQGICYICKKEFIYESIPEKWGSPSKKQDFCSDKCKAKYKDDIYQEKLRLMPIKFRDIECDRKDLVRQGMDHSLFITGASGVGKTVLMAGVVKELLKAKKDKIEWISYPGFIMELQSMFRKEGENTPFDMAERIATYPGTLCIDDMGAEKMTAFVQQITYYIINYREMEMLHTLITSNFSLQQIDEQIDTRVSSRIAGMCKVIKLTGKDRRLEKENN</sequence>